<sequence length="386" mass="42686">MSQKVSKITPYAVLSISLILTSGMAINGTLPFIKEQLSLTQTQSELLGTIPSLTVFLFVLFSNVLIKKMGMKRLVLFGLVLVAIGGTLPVIASNNYYLILFSRLILGAGLGCYNSSSVNYINELFTGKQRMNLLGMRNSMESIGQMLLTFLSGFLLTFGWSYSYLIYLFALPIALLFYFVVPEVENEEEEVKEKIRPSLLSIGSVLFASVMVMNSIAIAVRFPGLAVDIKGLDYNASFYLGLMPVLGILSGFLFQQITSRIEHRILYVAVFINMLANLLIAVGRMSFILLVVGLLISSIPVAWVLPFLFNHIEQIAKGISTRMLTSFIFLGCNIGVLIAPVLMSIISKIGGSSDLYFPFYVFTVFFLILLIGLILGFKKYTKKASH</sequence>
<evidence type="ECO:0000256" key="2">
    <source>
        <dbReference type="ARBA" id="ARBA00022448"/>
    </source>
</evidence>
<feature type="transmembrane region" description="Helical" evidence="7">
    <location>
        <begin position="12"/>
        <end position="34"/>
    </location>
</feature>
<feature type="transmembrane region" description="Helical" evidence="7">
    <location>
        <begin position="142"/>
        <end position="158"/>
    </location>
</feature>
<dbReference type="PANTHER" id="PTHR43124">
    <property type="entry name" value="PURINE EFFLUX PUMP PBUE"/>
    <property type="match status" value="1"/>
</dbReference>
<evidence type="ECO:0000313" key="8">
    <source>
        <dbReference type="EMBL" id="RSU04266.1"/>
    </source>
</evidence>
<comment type="subcellular location">
    <subcellularLocation>
        <location evidence="1">Cell membrane</location>
        <topology evidence="1">Multi-pass membrane protein</topology>
    </subcellularLocation>
</comment>
<keyword evidence="9" id="KW-1185">Reference proteome</keyword>
<dbReference type="InterPro" id="IPR050189">
    <property type="entry name" value="MFS_Efflux_Transporters"/>
</dbReference>
<keyword evidence="3" id="KW-1003">Cell membrane</keyword>
<feature type="transmembrane region" description="Helical" evidence="7">
    <location>
        <begin position="321"/>
        <end position="343"/>
    </location>
</feature>
<protein>
    <submittedName>
        <fullName evidence="8">Uncharacterized protein</fullName>
    </submittedName>
</protein>
<dbReference type="SUPFAM" id="SSF103473">
    <property type="entry name" value="MFS general substrate transporter"/>
    <property type="match status" value="1"/>
</dbReference>
<proteinExistence type="predicted"/>
<feature type="transmembrane region" description="Helical" evidence="7">
    <location>
        <begin position="46"/>
        <end position="66"/>
    </location>
</feature>
<keyword evidence="2" id="KW-0813">Transport</keyword>
<keyword evidence="4 7" id="KW-0812">Transmembrane</keyword>
<feature type="transmembrane region" description="Helical" evidence="7">
    <location>
        <begin position="288"/>
        <end position="309"/>
    </location>
</feature>
<feature type="transmembrane region" description="Helical" evidence="7">
    <location>
        <begin position="98"/>
        <end position="121"/>
    </location>
</feature>
<dbReference type="InterPro" id="IPR005829">
    <property type="entry name" value="Sugar_transporter_CS"/>
</dbReference>
<keyword evidence="6 7" id="KW-0472">Membrane</keyword>
<feature type="transmembrane region" description="Helical" evidence="7">
    <location>
        <begin position="202"/>
        <end position="222"/>
    </location>
</feature>
<dbReference type="InterPro" id="IPR036259">
    <property type="entry name" value="MFS_trans_sf"/>
</dbReference>
<dbReference type="InterPro" id="IPR020846">
    <property type="entry name" value="MFS_dom"/>
</dbReference>
<comment type="caution">
    <text evidence="8">The sequence shown here is derived from an EMBL/GenBank/DDBJ whole genome shotgun (WGS) entry which is preliminary data.</text>
</comment>
<dbReference type="Gene3D" id="1.20.1250.20">
    <property type="entry name" value="MFS general substrate transporter like domains"/>
    <property type="match status" value="2"/>
</dbReference>
<dbReference type="Proteomes" id="UP000288197">
    <property type="component" value="Unassembled WGS sequence"/>
</dbReference>
<evidence type="ECO:0000256" key="3">
    <source>
        <dbReference type="ARBA" id="ARBA00022475"/>
    </source>
</evidence>
<dbReference type="OrthoDB" id="1650550at2"/>
<accession>A0A369B340</accession>
<feature type="transmembrane region" description="Helical" evidence="7">
    <location>
        <begin position="265"/>
        <end position="282"/>
    </location>
</feature>
<feature type="transmembrane region" description="Helical" evidence="7">
    <location>
        <begin position="355"/>
        <end position="377"/>
    </location>
</feature>
<dbReference type="PROSITE" id="PS00217">
    <property type="entry name" value="SUGAR_TRANSPORT_2"/>
    <property type="match status" value="1"/>
</dbReference>
<evidence type="ECO:0000256" key="7">
    <source>
        <dbReference type="SAM" id="Phobius"/>
    </source>
</evidence>
<evidence type="ECO:0000256" key="4">
    <source>
        <dbReference type="ARBA" id="ARBA00022692"/>
    </source>
</evidence>
<evidence type="ECO:0000256" key="5">
    <source>
        <dbReference type="ARBA" id="ARBA00022989"/>
    </source>
</evidence>
<dbReference type="PANTHER" id="PTHR43124:SF3">
    <property type="entry name" value="CHLORAMPHENICOL EFFLUX PUMP RV0191"/>
    <property type="match status" value="1"/>
</dbReference>
<evidence type="ECO:0000256" key="1">
    <source>
        <dbReference type="ARBA" id="ARBA00004651"/>
    </source>
</evidence>
<dbReference type="GO" id="GO:0005886">
    <property type="term" value="C:plasma membrane"/>
    <property type="evidence" value="ECO:0007669"/>
    <property type="project" value="UniProtKB-SubCell"/>
</dbReference>
<dbReference type="GeneID" id="63145180"/>
<name>A0A369B340_9ENTE</name>
<dbReference type="RefSeq" id="WP_114288514.1">
    <property type="nucleotide sequence ID" value="NZ_CP081459.1"/>
</dbReference>
<dbReference type="EMBL" id="NGJX01000002">
    <property type="protein sequence ID" value="RSU04266.1"/>
    <property type="molecule type" value="Genomic_DNA"/>
</dbReference>
<reference evidence="8 9" key="1">
    <citation type="submission" date="2017-05" db="EMBL/GenBank/DDBJ databases">
        <title>Vagococcus spp. assemblies.</title>
        <authorList>
            <person name="Gulvik C.A."/>
        </authorList>
    </citation>
    <scope>NUCLEOTIDE SEQUENCE [LARGE SCALE GENOMIC DNA]</scope>
    <source>
        <strain evidence="8 9">NCFB 2497</strain>
    </source>
</reference>
<dbReference type="InterPro" id="IPR011701">
    <property type="entry name" value="MFS"/>
</dbReference>
<organism evidence="8 9">
    <name type="scientific">Vagococcus fluvialis</name>
    <dbReference type="NCBI Taxonomy" id="2738"/>
    <lineage>
        <taxon>Bacteria</taxon>
        <taxon>Bacillati</taxon>
        <taxon>Bacillota</taxon>
        <taxon>Bacilli</taxon>
        <taxon>Lactobacillales</taxon>
        <taxon>Enterococcaceae</taxon>
        <taxon>Vagococcus</taxon>
    </lineage>
</organism>
<feature type="transmembrane region" description="Helical" evidence="7">
    <location>
        <begin position="164"/>
        <end position="181"/>
    </location>
</feature>
<dbReference type="PROSITE" id="PS50850">
    <property type="entry name" value="MFS"/>
    <property type="match status" value="1"/>
</dbReference>
<dbReference type="GO" id="GO:0022857">
    <property type="term" value="F:transmembrane transporter activity"/>
    <property type="evidence" value="ECO:0007669"/>
    <property type="project" value="InterPro"/>
</dbReference>
<evidence type="ECO:0000256" key="6">
    <source>
        <dbReference type="ARBA" id="ARBA00023136"/>
    </source>
</evidence>
<evidence type="ECO:0000313" key="9">
    <source>
        <dbReference type="Proteomes" id="UP000288197"/>
    </source>
</evidence>
<dbReference type="Pfam" id="PF07690">
    <property type="entry name" value="MFS_1"/>
    <property type="match status" value="1"/>
</dbReference>
<dbReference type="AlphaFoldDB" id="A0A369B340"/>
<feature type="transmembrane region" description="Helical" evidence="7">
    <location>
        <begin position="234"/>
        <end position="253"/>
    </location>
</feature>
<gene>
    <name evidence="8" type="ORF">CBF32_02505</name>
</gene>
<feature type="transmembrane region" description="Helical" evidence="7">
    <location>
        <begin position="73"/>
        <end position="92"/>
    </location>
</feature>
<keyword evidence="5 7" id="KW-1133">Transmembrane helix</keyword>